<protein>
    <submittedName>
        <fullName evidence="1">Regulatory protein MerR</fullName>
    </submittedName>
</protein>
<dbReference type="AlphaFoldDB" id="N6YLE8"/>
<proteinExistence type="predicted"/>
<feature type="non-terminal residue" evidence="1">
    <location>
        <position position="406"/>
    </location>
</feature>
<dbReference type="EMBL" id="AMXF01000266">
    <property type="protein sequence ID" value="ENO95171.1"/>
    <property type="molecule type" value="Genomic_DNA"/>
</dbReference>
<gene>
    <name evidence="1" type="ORF">C667_20364</name>
</gene>
<comment type="caution">
    <text evidence="1">The sequence shown here is derived from an EMBL/GenBank/DDBJ whole genome shotgun (WGS) entry which is preliminary data.</text>
</comment>
<accession>N6YLE8</accession>
<sequence>MDLCSVEPEAASSSLLVAERYAFGGTESSNPPFPAVWLDLSDRQRLKLISLLGDLAPSAEAMACITHAKVRLAMQTAGRILSDWPAGLMKALEAIDRGEPSLRRSLGRFLAKVDALPTSPAYAPLREGIAHYVGDVRTAPCHPQVLKHRNATAFRKRSVGIAQASAELALARGSVKKLIRAGRLAGRVAAAGKRCFTSITPDAVEAYRSLRTASLTAVEVRRELGLSRRRFRELCQAGILPVLEGRNETEQAVWRIDRNRLDVLNRQLDNTASASPTKATENVISLATACRTRLIDGELALTLNAILDGRLPVIGRLTGLSLIPSLVVDADRHLQLRDEWRAEQSRTLSVMEVAEAMAVKQEVAYHLVRQGLLHTTTAETRRRNQRVAMQQLQEFKAEYVWLRDLA</sequence>
<evidence type="ECO:0000313" key="1">
    <source>
        <dbReference type="EMBL" id="ENO95171.1"/>
    </source>
</evidence>
<organism evidence="1 2">
    <name type="scientific">Thauera phenylacetica B4P</name>
    <dbReference type="NCBI Taxonomy" id="1234382"/>
    <lineage>
        <taxon>Bacteria</taxon>
        <taxon>Pseudomonadati</taxon>
        <taxon>Pseudomonadota</taxon>
        <taxon>Betaproteobacteria</taxon>
        <taxon>Rhodocyclales</taxon>
        <taxon>Zoogloeaceae</taxon>
        <taxon>Thauera</taxon>
    </lineage>
</organism>
<dbReference type="Proteomes" id="UP000013047">
    <property type="component" value="Unassembled WGS sequence"/>
</dbReference>
<keyword evidence="2" id="KW-1185">Reference proteome</keyword>
<reference evidence="1 2" key="1">
    <citation type="submission" date="2012-09" db="EMBL/GenBank/DDBJ databases">
        <title>Draft Genome Sequences of 6 Strains from Genus Thauera.</title>
        <authorList>
            <person name="Liu B."/>
            <person name="Shapleigh J.P."/>
            <person name="Frostegard A.H."/>
        </authorList>
    </citation>
    <scope>NUCLEOTIDE SEQUENCE [LARGE SCALE GENOMIC DNA]</scope>
    <source>
        <strain evidence="1 2">B4P</strain>
    </source>
</reference>
<name>N6YLE8_9RHOO</name>
<evidence type="ECO:0000313" key="2">
    <source>
        <dbReference type="Proteomes" id="UP000013047"/>
    </source>
</evidence>